<name>A0A1C3JR56_9GAMM</name>
<evidence type="ECO:0000313" key="6">
    <source>
        <dbReference type="Proteomes" id="UP000092871"/>
    </source>
</evidence>
<dbReference type="RefSeq" id="WP_067035208.1">
    <property type="nucleotide sequence ID" value="NZ_FLRA01000012.1"/>
</dbReference>
<dbReference type="GO" id="GO:0005524">
    <property type="term" value="F:ATP binding"/>
    <property type="evidence" value="ECO:0007669"/>
    <property type="project" value="InterPro"/>
</dbReference>
<protein>
    <submittedName>
        <fullName evidence="3">Multifunctional conjugation protein TraI</fullName>
    </submittedName>
</protein>
<dbReference type="SUPFAM" id="SSF52540">
    <property type="entry name" value="P-loop containing nucleoside triphosphate hydrolases"/>
    <property type="match status" value="2"/>
</dbReference>
<evidence type="ECO:0000259" key="1">
    <source>
        <dbReference type="Pfam" id="PF01443"/>
    </source>
</evidence>
<feature type="domain" description="(+)RNA virus helicase C-terminal" evidence="1">
    <location>
        <begin position="833"/>
        <end position="899"/>
    </location>
</feature>
<dbReference type="CDD" id="cd18809">
    <property type="entry name" value="SF1_C_RecD"/>
    <property type="match status" value="1"/>
</dbReference>
<feature type="domain" description="TrwC relaxase" evidence="2">
    <location>
        <begin position="12"/>
        <end position="293"/>
    </location>
</feature>
<dbReference type="EMBL" id="FLRA01000012">
    <property type="protein sequence ID" value="SBT17708.1"/>
    <property type="molecule type" value="Genomic_DNA"/>
</dbReference>
<keyword evidence="5" id="KW-1185">Reference proteome</keyword>
<dbReference type="CDD" id="cd17933">
    <property type="entry name" value="DEXSc_RecD-like"/>
    <property type="match status" value="1"/>
</dbReference>
<dbReference type="Pfam" id="PF08751">
    <property type="entry name" value="TrwC"/>
    <property type="match status" value="1"/>
</dbReference>
<sequence>MMSPFAIKSPEHAATYYEQSEHADYYAKDEVCPAKWEGKAAELLGIQGQSVEKDRFKRHLNGEIAGQKLGTFRAGHRVHKPAFDLTFSPPKSVTVAAIVGEDPRVKLAHEDAVKEALSHVEEMAIFKRKHTIEETGKSVIEQIKTGNLLAAVFMHESARSVDGEITPQLHSHAVVMNATHDEDGKWKSLESRHIWCLQKKIGLFYRQQLAANLAKLGYEIDRKAEGNFEISGVPQEVCDAFSLRKGLIDSELGKRGYTRESAPAYLKEQLAHRIREKKVNVNRDELKQQWKNTENDFGFDSEKLAELSVKRCEEHGFNDVRLDRNFENLNKITEQAILKLSEREAVFSKDELSHEINLQAVGYGISPRQVNNRLKILEDSGDLISRETEIYSSQFQQRRTVEAYTTPALIQLEEELIEILTETSSKYQRVFSEKAIECFIYEAVQESLSMGYNGWNAEQKSVTRGLLASKNQITGLSGYAGTAKTSTVLKTISHAYSMQGYEVIGMAPSSSACESLKSGAGLGSTRTVASHLLRSAFQGAGLKKQLWLVDEASLLSSKDTLKLFKQAMKQDAKIILVGDAKQLGSVEAGAAFRQLQEAGMQTHRLTEIVRQENKHALDAVYSSIDADTRKALNILTQGAGEVITAAERPEERYKHITSKFLSLPKDERSKTLIIDPSRESRQALTDTLREELKQSGDISINAVIARRLEKVDITKSAQNDVLSFSEGMVIKFGRDYKLHDVKKDSYWSVREVNAKNNTLTLQDDSGRELIWNPAGTWGKRMQSYTEVHSELCAGDEIIWTQNDKALKLANGMAGQVVSVDGENNQATVEFKDGKQFVINTNEQMHQHWNHNFVTTAHAAQGMTSERVIYHAESFRKNLASQKSFYVALSRAKQEVVVVTDNQRELINQINAHTGEKQNALEIDSQKERGVEYEF</sequence>
<dbReference type="Gene3D" id="3.40.50.300">
    <property type="entry name" value="P-loop containing nucleotide triphosphate hydrolases"/>
    <property type="match status" value="2"/>
</dbReference>
<accession>A0A1C3JR56</accession>
<evidence type="ECO:0000313" key="3">
    <source>
        <dbReference type="EMBL" id="SBT17708.1"/>
    </source>
</evidence>
<proteinExistence type="predicted"/>
<dbReference type="Proteomes" id="UP000092871">
    <property type="component" value="Unassembled WGS sequence"/>
</dbReference>
<dbReference type="InterPro" id="IPR027351">
    <property type="entry name" value="(+)RNA_virus_helicase_core_dom"/>
</dbReference>
<reference evidence="4 5" key="1">
    <citation type="submission" date="2016-06" db="EMBL/GenBank/DDBJ databases">
        <authorList>
            <person name="Rodrigo-Torres L."/>
            <person name="Arahal D.R."/>
        </authorList>
    </citation>
    <scope>NUCLEOTIDE SEQUENCE [LARGE SCALE GENOMIC DNA]</scope>
    <source>
        <strain evidence="4 5">CECT 5116</strain>
    </source>
</reference>
<dbReference type="EMBL" id="FLRB01000005">
    <property type="protein sequence ID" value="SBT20034.1"/>
    <property type="molecule type" value="Genomic_DNA"/>
</dbReference>
<dbReference type="OrthoDB" id="1634048at2"/>
<evidence type="ECO:0000313" key="4">
    <source>
        <dbReference type="EMBL" id="SBT20034.1"/>
    </source>
</evidence>
<evidence type="ECO:0000259" key="2">
    <source>
        <dbReference type="Pfam" id="PF08751"/>
    </source>
</evidence>
<dbReference type="NCBIfam" id="TIGR02686">
    <property type="entry name" value="relax_trwC"/>
    <property type="match status" value="1"/>
</dbReference>
<organism evidence="3 6">
    <name type="scientific">Marinomonas gallaica</name>
    <dbReference type="NCBI Taxonomy" id="1806667"/>
    <lineage>
        <taxon>Bacteria</taxon>
        <taxon>Pseudomonadati</taxon>
        <taxon>Pseudomonadota</taxon>
        <taxon>Gammaproteobacteria</taxon>
        <taxon>Oceanospirillales</taxon>
        <taxon>Oceanospirillaceae</taxon>
        <taxon>Marinomonas</taxon>
    </lineage>
</organism>
<evidence type="ECO:0000313" key="5">
    <source>
        <dbReference type="Proteomes" id="UP000092840"/>
    </source>
</evidence>
<dbReference type="Pfam" id="PF01443">
    <property type="entry name" value="Viral_helicase1"/>
    <property type="match status" value="1"/>
</dbReference>
<dbReference type="InterPro" id="IPR014862">
    <property type="entry name" value="TrwC"/>
</dbReference>
<dbReference type="InterPro" id="IPR027417">
    <property type="entry name" value="P-loop_NTPase"/>
</dbReference>
<dbReference type="NCBIfam" id="NF041492">
    <property type="entry name" value="MobF"/>
    <property type="match status" value="1"/>
</dbReference>
<dbReference type="AlphaFoldDB" id="A0A1C3JR56"/>
<dbReference type="Proteomes" id="UP000092840">
    <property type="component" value="Unassembled WGS sequence"/>
</dbReference>
<gene>
    <name evidence="3" type="primary">traI</name>
    <name evidence="3" type="ORF">MGA5115_01824</name>
    <name evidence="4" type="ORF">MGA5116_00617</name>
</gene>
<dbReference type="InterPro" id="IPR014059">
    <property type="entry name" value="TraI/TrwC_relax"/>
</dbReference>
<reference evidence="3 6" key="2">
    <citation type="submission" date="2016-06" db="EMBL/GenBank/DDBJ databases">
        <authorList>
            <person name="Kjaerup R.B."/>
            <person name="Dalgaard T.S."/>
            <person name="Juul-Madsen H.R."/>
        </authorList>
    </citation>
    <scope>NUCLEOTIDE SEQUENCE [LARGE SCALE GENOMIC DNA]</scope>
    <source>
        <strain evidence="3 6">CECT 5115</strain>
    </source>
</reference>
<dbReference type="SUPFAM" id="SSF55464">
    <property type="entry name" value="Origin of replication-binding domain, RBD-like"/>
    <property type="match status" value="1"/>
</dbReference>
<dbReference type="Pfam" id="PF13604">
    <property type="entry name" value="AAA_30"/>
    <property type="match status" value="1"/>
</dbReference>